<dbReference type="EMBL" id="JAGIZQ010000002">
    <property type="protein sequence ID" value="KAH6640737.1"/>
    <property type="molecule type" value="Genomic_DNA"/>
</dbReference>
<evidence type="ECO:0000313" key="1">
    <source>
        <dbReference type="EMBL" id="KAH6640737.1"/>
    </source>
</evidence>
<organism evidence="1 2">
    <name type="scientific">Chaetomium tenue</name>
    <dbReference type="NCBI Taxonomy" id="1854479"/>
    <lineage>
        <taxon>Eukaryota</taxon>
        <taxon>Fungi</taxon>
        <taxon>Dikarya</taxon>
        <taxon>Ascomycota</taxon>
        <taxon>Pezizomycotina</taxon>
        <taxon>Sordariomycetes</taxon>
        <taxon>Sordariomycetidae</taxon>
        <taxon>Sordariales</taxon>
        <taxon>Chaetomiaceae</taxon>
        <taxon>Chaetomium</taxon>
    </lineage>
</organism>
<accession>A0ACB7PGM8</accession>
<keyword evidence="2" id="KW-1185">Reference proteome</keyword>
<reference evidence="1 2" key="1">
    <citation type="journal article" date="2021" name="Nat. Commun.">
        <title>Genetic determinants of endophytism in the Arabidopsis root mycobiome.</title>
        <authorList>
            <person name="Mesny F."/>
            <person name="Miyauchi S."/>
            <person name="Thiergart T."/>
            <person name="Pickel B."/>
            <person name="Atanasova L."/>
            <person name="Karlsson M."/>
            <person name="Huettel B."/>
            <person name="Barry K.W."/>
            <person name="Haridas S."/>
            <person name="Chen C."/>
            <person name="Bauer D."/>
            <person name="Andreopoulos W."/>
            <person name="Pangilinan J."/>
            <person name="LaButti K."/>
            <person name="Riley R."/>
            <person name="Lipzen A."/>
            <person name="Clum A."/>
            <person name="Drula E."/>
            <person name="Henrissat B."/>
            <person name="Kohler A."/>
            <person name="Grigoriev I.V."/>
            <person name="Martin F.M."/>
            <person name="Hacquard S."/>
        </authorList>
    </citation>
    <scope>NUCLEOTIDE SEQUENCE [LARGE SCALE GENOMIC DNA]</scope>
    <source>
        <strain evidence="1 2">MPI-SDFR-AT-0079</strain>
    </source>
</reference>
<dbReference type="Proteomes" id="UP000724584">
    <property type="component" value="Unassembled WGS sequence"/>
</dbReference>
<name>A0ACB7PGM8_9PEZI</name>
<proteinExistence type="predicted"/>
<evidence type="ECO:0000313" key="2">
    <source>
        <dbReference type="Proteomes" id="UP000724584"/>
    </source>
</evidence>
<protein>
    <submittedName>
        <fullName evidence="1">Uncharacterized protein</fullName>
    </submittedName>
</protein>
<gene>
    <name evidence="1" type="ORF">F5144DRAFT_561495</name>
</gene>
<sequence>MGVGVGVCGGLMSWLRVEGGVTRAGLGWLDPAGVAGGGLGFSGLLLHYALGMVGGMSWLNWAWDSRAKEFGCRGPGQPGWIWEGLIVYLRY</sequence>
<comment type="caution">
    <text evidence="1">The sequence shown here is derived from an EMBL/GenBank/DDBJ whole genome shotgun (WGS) entry which is preliminary data.</text>
</comment>